<gene>
    <name evidence="3" type="ORF">R9X50_00126500</name>
</gene>
<feature type="signal peptide" evidence="1">
    <location>
        <begin position="1"/>
        <end position="23"/>
    </location>
</feature>
<dbReference type="InterPro" id="IPR029058">
    <property type="entry name" value="AB_hydrolase_fold"/>
</dbReference>
<evidence type="ECO:0000313" key="4">
    <source>
        <dbReference type="Proteomes" id="UP001303373"/>
    </source>
</evidence>
<dbReference type="PROSITE" id="PS50075">
    <property type="entry name" value="CARRIER"/>
    <property type="match status" value="1"/>
</dbReference>
<dbReference type="EMBL" id="CP138581">
    <property type="protein sequence ID" value="WPG98474.1"/>
    <property type="molecule type" value="Genomic_DNA"/>
</dbReference>
<dbReference type="Pfam" id="PF00550">
    <property type="entry name" value="PP-binding"/>
    <property type="match status" value="1"/>
</dbReference>
<dbReference type="Pfam" id="PF22893">
    <property type="entry name" value="ULD_2"/>
    <property type="match status" value="1"/>
</dbReference>
<dbReference type="InterPro" id="IPR036736">
    <property type="entry name" value="ACP-like_sf"/>
</dbReference>
<dbReference type="Proteomes" id="UP001303373">
    <property type="component" value="Chromosome 2"/>
</dbReference>
<dbReference type="PANTHER" id="PTHR38886:SF1">
    <property type="entry name" value="NACHT-NTPASE AND P-LOOP NTPASES N-TERMINAL DOMAIN-CONTAINING PROTEIN"/>
    <property type="match status" value="1"/>
</dbReference>
<keyword evidence="4" id="KW-1185">Reference proteome</keyword>
<evidence type="ECO:0000256" key="1">
    <source>
        <dbReference type="SAM" id="SignalP"/>
    </source>
</evidence>
<proteinExistence type="predicted"/>
<dbReference type="Gene3D" id="1.10.1200.10">
    <property type="entry name" value="ACP-like"/>
    <property type="match status" value="1"/>
</dbReference>
<dbReference type="Pfam" id="PF00975">
    <property type="entry name" value="Thioesterase"/>
    <property type="match status" value="1"/>
</dbReference>
<dbReference type="PANTHER" id="PTHR38886">
    <property type="entry name" value="SESA DOMAIN-CONTAINING PROTEIN"/>
    <property type="match status" value="1"/>
</dbReference>
<accession>A0AAQ3M0G6</accession>
<evidence type="ECO:0000259" key="2">
    <source>
        <dbReference type="PROSITE" id="PS50075"/>
    </source>
</evidence>
<evidence type="ECO:0000313" key="3">
    <source>
        <dbReference type="EMBL" id="WPG98474.1"/>
    </source>
</evidence>
<dbReference type="SUPFAM" id="SSF53474">
    <property type="entry name" value="alpha/beta-Hydrolases"/>
    <property type="match status" value="1"/>
</dbReference>
<dbReference type="AlphaFoldDB" id="A0AAQ3M0G6"/>
<protein>
    <recommendedName>
        <fullName evidence="2">Carrier domain-containing protein</fullName>
    </recommendedName>
</protein>
<dbReference type="Gene3D" id="3.40.50.1820">
    <property type="entry name" value="alpha/beta hydrolase"/>
    <property type="match status" value="1"/>
</dbReference>
<reference evidence="3 4" key="1">
    <citation type="submission" date="2023-11" db="EMBL/GenBank/DDBJ databases">
        <title>An acidophilic fungus is an integral part of prey digestion in a carnivorous sundew plant.</title>
        <authorList>
            <person name="Tsai I.J."/>
        </authorList>
    </citation>
    <scope>NUCLEOTIDE SEQUENCE [LARGE SCALE GENOMIC DNA]</scope>
    <source>
        <strain evidence="3">169a</strain>
    </source>
</reference>
<dbReference type="InterPro" id="IPR009081">
    <property type="entry name" value="PP-bd_ACP"/>
</dbReference>
<dbReference type="SUPFAM" id="SSF47336">
    <property type="entry name" value="ACP-like"/>
    <property type="match status" value="1"/>
</dbReference>
<sequence length="820" mass="91538">MSFGFSAGDFLAAITLVYDVVSALRGQATFEYRELVLELEGLQHALREIEHLPTNAENECAVNAVKVAALMCRYPLVEFQDKLKKYDLLQSQGSQVRKRDLIVGTGRKVQWNLSMPDEVVKLRAYLAAHVGSLNMRLLALGFNTAALTTAKQRQTLDDIEVAVSEIKVNAEANTIVLAESRAGIGGIRNILMTTVAPQLQGLLDMVNKIWVTNTQVMNILTVMSTQPPAVDTKHTWFQEPIRFEDAFGRIIPVPSEYGWSKMEAIILDQFSCGPGHDKVFAGEYELFDSKDSSKIIAGSNSIFAPGMSITMAVVIGRYEKADTTSCPKPGCRSKIFQPSEAGGQICGQCQTWFGPSRKPIPRPFRLLCTEKVEKGFDSWELKCAPTKTSRSGELSREVFRNMRNERKWFKNMRIHRTELADVPGLFVSTDKACPIAENITVSAVNEDQEPAVDDLWLKVKKLIAKETDVDENELYDDTRWEDLGIDSLLSLSILGTMREHLSMQLDVYLFQQCPTVSHLRHFIRTGMKDETNDASSSPGRFNATLKKPEIEHPKARSVVLRGRPGRAKKIIWIFPDETGSPVQYVNIGDLGDGIALIGLQSPYIMQGILDKNHAPKFGLVDLALSCLIEIRQKQIEGPYIFAGWSAGAIVAFEACSRLVFDDQVVSDLVLMDSLFPEYWKKPVAQSLYTRFDSAGLMTPNGRPIARNLRLHVDTVVDAIYAYEPIPVISNDVRVSILNANESVKVQNNGIEEEWAEEILQHPWTAFLMQRGDDRATDSRGWDEAMYGGTMDVAGIPGDHFTMLKAPNVEHLTTCLRRIVA</sequence>
<dbReference type="InterPro" id="IPR054464">
    <property type="entry name" value="ULD_fung"/>
</dbReference>
<feature type="chain" id="PRO_5042949906" description="Carrier domain-containing protein" evidence="1">
    <location>
        <begin position="24"/>
        <end position="820"/>
    </location>
</feature>
<keyword evidence="1" id="KW-0732">Signal</keyword>
<dbReference type="InterPro" id="IPR001031">
    <property type="entry name" value="Thioesterase"/>
</dbReference>
<organism evidence="3 4">
    <name type="scientific">Acrodontium crateriforme</name>
    <dbReference type="NCBI Taxonomy" id="150365"/>
    <lineage>
        <taxon>Eukaryota</taxon>
        <taxon>Fungi</taxon>
        <taxon>Dikarya</taxon>
        <taxon>Ascomycota</taxon>
        <taxon>Pezizomycotina</taxon>
        <taxon>Dothideomycetes</taxon>
        <taxon>Dothideomycetidae</taxon>
        <taxon>Mycosphaerellales</taxon>
        <taxon>Teratosphaeriaceae</taxon>
        <taxon>Acrodontium</taxon>
    </lineage>
</organism>
<feature type="domain" description="Carrier" evidence="2">
    <location>
        <begin position="453"/>
        <end position="527"/>
    </location>
</feature>
<name>A0AAQ3M0G6_9PEZI</name>